<evidence type="ECO:0000256" key="1">
    <source>
        <dbReference type="SAM" id="MobiDB-lite"/>
    </source>
</evidence>
<proteinExistence type="predicted"/>
<organism evidence="4 5">
    <name type="scientific">Alternaria alternata</name>
    <name type="common">Alternaria rot fungus</name>
    <name type="synonym">Torula alternata</name>
    <dbReference type="NCBI Taxonomy" id="5599"/>
    <lineage>
        <taxon>Eukaryota</taxon>
        <taxon>Fungi</taxon>
        <taxon>Dikarya</taxon>
        <taxon>Ascomycota</taxon>
        <taxon>Pezizomycotina</taxon>
        <taxon>Dothideomycetes</taxon>
        <taxon>Pleosporomycetidae</taxon>
        <taxon>Pleosporales</taxon>
        <taxon>Pleosporineae</taxon>
        <taxon>Pleosporaceae</taxon>
        <taxon>Alternaria</taxon>
        <taxon>Alternaria sect. Alternaria</taxon>
        <taxon>Alternaria alternata complex</taxon>
    </lineage>
</organism>
<feature type="region of interest" description="Disordered" evidence="1">
    <location>
        <begin position="255"/>
        <end position="278"/>
    </location>
</feature>
<feature type="region of interest" description="Disordered" evidence="1">
    <location>
        <begin position="127"/>
        <end position="157"/>
    </location>
</feature>
<evidence type="ECO:0000256" key="2">
    <source>
        <dbReference type="SAM" id="Phobius"/>
    </source>
</evidence>
<evidence type="ECO:0008006" key="6">
    <source>
        <dbReference type="Google" id="ProtNLM"/>
    </source>
</evidence>
<comment type="caution">
    <text evidence="4">The sequence shown here is derived from an EMBL/GenBank/DDBJ whole genome shotgun (WGS) entry which is preliminary data.</text>
</comment>
<dbReference type="EMBL" id="PDXD01000041">
    <property type="protein sequence ID" value="RYN70394.1"/>
    <property type="molecule type" value="Genomic_DNA"/>
</dbReference>
<gene>
    <name evidence="4" type="ORF">AA0117_g10580</name>
</gene>
<keyword evidence="2" id="KW-0472">Membrane</keyword>
<feature type="compositionally biased region" description="Low complexity" evidence="1">
    <location>
        <begin position="134"/>
        <end position="143"/>
    </location>
</feature>
<feature type="region of interest" description="Disordered" evidence="1">
    <location>
        <begin position="307"/>
        <end position="349"/>
    </location>
</feature>
<feature type="chain" id="PRO_5020386749" description="Mid2 domain-containing protein" evidence="3">
    <location>
        <begin position="21"/>
        <end position="349"/>
    </location>
</feature>
<dbReference type="Proteomes" id="UP000291422">
    <property type="component" value="Unassembled WGS sequence"/>
</dbReference>
<feature type="transmembrane region" description="Helical" evidence="2">
    <location>
        <begin position="226"/>
        <end position="246"/>
    </location>
</feature>
<evidence type="ECO:0000256" key="3">
    <source>
        <dbReference type="SAM" id="SignalP"/>
    </source>
</evidence>
<accession>A0A4Q4N461</accession>
<sequence>MARPATYALLTTVFARAISASLEFVSPQPYNADDNISDFRTYKKGQSMMILWSGGDPLENVSISLVQQDFHNLVYPEALQVNLAGVTGFEWLVDTDRNLTDSNLFSLAITEGRTQSSASQYFFIEEDSGEGSDSDLSWSSEISPTATSNGASTVTKTTASNSAFESTLESTWSSTQHETVSTLHKTQSSTRIPVSTSSDLPTNETNGPGLLTESIINDGFPLGAKLGLGIGIPIAIVLGLLAGWLISRRKKRDVAAHQLPTSVNEQLEPERGRHNRSIDRHEAPDQGLHEAAATHVHEAPPNQLLEIGQSEEQGLSKRRSKVEDDSTLESVRYEMDAGSPIEAYNQTVN</sequence>
<feature type="signal peptide" evidence="3">
    <location>
        <begin position="1"/>
        <end position="20"/>
    </location>
</feature>
<protein>
    <recommendedName>
        <fullName evidence="6">Mid2 domain-containing protein</fullName>
    </recommendedName>
</protein>
<feature type="region of interest" description="Disordered" evidence="1">
    <location>
        <begin position="175"/>
        <end position="206"/>
    </location>
</feature>
<keyword evidence="3" id="KW-0732">Signal</keyword>
<keyword evidence="2" id="KW-1133">Transmembrane helix</keyword>
<evidence type="ECO:0000313" key="5">
    <source>
        <dbReference type="Proteomes" id="UP000291422"/>
    </source>
</evidence>
<keyword evidence="2" id="KW-0812">Transmembrane</keyword>
<feature type="compositionally biased region" description="Polar residues" evidence="1">
    <location>
        <begin position="144"/>
        <end position="157"/>
    </location>
</feature>
<reference evidence="5" key="1">
    <citation type="journal article" date="2019" name="bioRxiv">
        <title>Genomics, evolutionary history and diagnostics of the Alternaria alternata species group including apple and Asian pear pathotypes.</title>
        <authorList>
            <person name="Armitage A.D."/>
            <person name="Cockerton H.M."/>
            <person name="Sreenivasaprasad S."/>
            <person name="Woodhall J.W."/>
            <person name="Lane C.R."/>
            <person name="Harrison R.J."/>
            <person name="Clarkson J.P."/>
        </authorList>
    </citation>
    <scope>NUCLEOTIDE SEQUENCE [LARGE SCALE GENOMIC DNA]</scope>
    <source>
        <strain evidence="5">FERA 1177</strain>
    </source>
</reference>
<feature type="compositionally biased region" description="Basic and acidic residues" evidence="1">
    <location>
        <begin position="268"/>
        <end position="278"/>
    </location>
</feature>
<evidence type="ECO:0000313" key="4">
    <source>
        <dbReference type="EMBL" id="RYN70394.1"/>
    </source>
</evidence>
<name>A0A4Q4N461_ALTAL</name>
<dbReference type="AlphaFoldDB" id="A0A4Q4N461"/>
<dbReference type="VEuPathDB" id="FungiDB:CC77DRAFT_1083125"/>